<proteinExistence type="predicted"/>
<evidence type="ECO:0000313" key="2">
    <source>
        <dbReference type="Proteomes" id="UP000430345"/>
    </source>
</evidence>
<dbReference type="AlphaFoldDB" id="A0A6I1MLY5"/>
<evidence type="ECO:0000313" key="1">
    <source>
        <dbReference type="EMBL" id="MPQ43753.1"/>
    </source>
</evidence>
<dbReference type="RefSeq" id="WP_152889552.1">
    <property type="nucleotide sequence ID" value="NZ_WHJC01000102.1"/>
</dbReference>
<keyword evidence="2" id="KW-1185">Reference proteome</keyword>
<reference evidence="1 2" key="1">
    <citation type="submission" date="2019-10" db="EMBL/GenBank/DDBJ databases">
        <title>The Genome Sequence of Clostridium tarantellae Isolated from Fish Brain.</title>
        <authorList>
            <person name="Bano L."/>
            <person name="Kiel M."/>
            <person name="Sales G."/>
            <person name="Doxey A.C."/>
            <person name="Mansfield M.J."/>
            <person name="Schiavone M."/>
            <person name="Rossetto O."/>
            <person name="Pirazzini M."/>
            <person name="Dobrindt U."/>
            <person name="Montecucco C."/>
        </authorList>
    </citation>
    <scope>NUCLEOTIDE SEQUENCE [LARGE SCALE GENOMIC DNA]</scope>
    <source>
        <strain evidence="1 2">DSM 3997</strain>
    </source>
</reference>
<name>A0A6I1MLY5_9CLOT</name>
<dbReference type="Proteomes" id="UP000430345">
    <property type="component" value="Unassembled WGS sequence"/>
</dbReference>
<gene>
    <name evidence="1" type="ORF">GBZ86_08280</name>
</gene>
<accession>A0A6I1MLY5</accession>
<dbReference type="OrthoDB" id="9968999at2"/>
<organism evidence="1 2">
    <name type="scientific">Clostridium tarantellae</name>
    <dbReference type="NCBI Taxonomy" id="39493"/>
    <lineage>
        <taxon>Bacteria</taxon>
        <taxon>Bacillati</taxon>
        <taxon>Bacillota</taxon>
        <taxon>Clostridia</taxon>
        <taxon>Eubacteriales</taxon>
        <taxon>Clostridiaceae</taxon>
        <taxon>Clostridium</taxon>
    </lineage>
</organism>
<sequence length="93" mass="10852">MAKIKSKPVPFTDNEVDLLEWAEGQDKPFATYVKDLIRADFKKHQQYKKEEIKDIIKEVLQELGNDITINKVVEKTSNKISEKSKKAYRNNLV</sequence>
<protein>
    <submittedName>
        <fullName evidence="1">Uncharacterized protein</fullName>
    </submittedName>
</protein>
<dbReference type="EMBL" id="WHJC01000102">
    <property type="protein sequence ID" value="MPQ43753.1"/>
    <property type="molecule type" value="Genomic_DNA"/>
</dbReference>
<comment type="caution">
    <text evidence="1">The sequence shown here is derived from an EMBL/GenBank/DDBJ whole genome shotgun (WGS) entry which is preliminary data.</text>
</comment>